<accession>A0A2T0BG21</accession>
<keyword evidence="2 5" id="KW-1005">Bacterial flagellum biogenesis</keyword>
<sequence>MKITFNKGILGLQEYKEFDLVDLEGLEPYKMLKSVEDKEIGLVVGSPFEMDLGYEAKIPKETLEHLQISSQEDVLIFTTINVNSDVSKITTNLRAPIIINVKKSLGEQIILNNEIYKIKHPMYKG</sequence>
<dbReference type="Proteomes" id="UP000239471">
    <property type="component" value="Unassembled WGS sequence"/>
</dbReference>
<organism evidence="6 7">
    <name type="scientific">Clostridium vincentii</name>
    <dbReference type="NCBI Taxonomy" id="52704"/>
    <lineage>
        <taxon>Bacteria</taxon>
        <taxon>Bacillati</taxon>
        <taxon>Bacillota</taxon>
        <taxon>Clostridia</taxon>
        <taxon>Eubacteriales</taxon>
        <taxon>Clostridiaceae</taxon>
        <taxon>Clostridium</taxon>
    </lineage>
</organism>
<evidence type="ECO:0000256" key="2">
    <source>
        <dbReference type="ARBA" id="ARBA00022795"/>
    </source>
</evidence>
<dbReference type="OrthoDB" id="9801235at2"/>
<dbReference type="AlphaFoldDB" id="A0A2T0BG21"/>
<dbReference type="GO" id="GO:0005737">
    <property type="term" value="C:cytoplasm"/>
    <property type="evidence" value="ECO:0007669"/>
    <property type="project" value="UniProtKB-SubCell"/>
</dbReference>
<keyword evidence="3 5" id="KW-0810">Translation regulation</keyword>
<dbReference type="InterPro" id="IPR003775">
    <property type="entry name" value="Flagellar_assembly_factor_FliW"/>
</dbReference>
<dbReference type="GO" id="GO:0044780">
    <property type="term" value="P:bacterial-type flagellum assembly"/>
    <property type="evidence" value="ECO:0007669"/>
    <property type="project" value="UniProtKB-UniRule"/>
</dbReference>
<dbReference type="RefSeq" id="WP_106059464.1">
    <property type="nucleotide sequence ID" value="NZ_PVXQ01000012.1"/>
</dbReference>
<evidence type="ECO:0000256" key="4">
    <source>
        <dbReference type="ARBA" id="ARBA00023186"/>
    </source>
</evidence>
<comment type="subunit">
    <text evidence="5">Interacts with translational regulator CsrA and flagellin(s).</text>
</comment>
<gene>
    <name evidence="5 6" type="primary">fliW</name>
    <name evidence="6" type="ORF">CLVI_14720</name>
</gene>
<name>A0A2T0BG21_9CLOT</name>
<dbReference type="NCBIfam" id="NF009793">
    <property type="entry name" value="PRK13285.1-1"/>
    <property type="match status" value="1"/>
</dbReference>
<keyword evidence="4 5" id="KW-0143">Chaperone</keyword>
<comment type="function">
    <text evidence="5">Acts as an anti-CsrA protein, binds CsrA and prevents it from repressing translation of its target genes, one of which is flagellin. Binds to flagellin and participates in the assembly of the flagellum.</text>
</comment>
<comment type="caution">
    <text evidence="6">The sequence shown here is derived from an EMBL/GenBank/DDBJ whole genome shotgun (WGS) entry which is preliminary data.</text>
</comment>
<dbReference type="Pfam" id="PF02623">
    <property type="entry name" value="FliW"/>
    <property type="match status" value="1"/>
</dbReference>
<dbReference type="InterPro" id="IPR024046">
    <property type="entry name" value="Flagellar_assmbl_FliW_dom_sf"/>
</dbReference>
<dbReference type="Gene3D" id="2.30.290.10">
    <property type="entry name" value="BH3618-like"/>
    <property type="match status" value="1"/>
</dbReference>
<reference evidence="6 7" key="1">
    <citation type="submission" date="2018-03" db="EMBL/GenBank/DDBJ databases">
        <title>Genome sequence of Clostridium vincentii DSM 10228.</title>
        <authorList>
            <person name="Poehlein A."/>
            <person name="Daniel R."/>
        </authorList>
    </citation>
    <scope>NUCLEOTIDE SEQUENCE [LARGE SCALE GENOMIC DNA]</scope>
    <source>
        <strain evidence="6 7">DSM 10228</strain>
    </source>
</reference>
<keyword evidence="6" id="KW-0282">Flagellum</keyword>
<evidence type="ECO:0000256" key="3">
    <source>
        <dbReference type="ARBA" id="ARBA00022845"/>
    </source>
</evidence>
<dbReference type="PANTHER" id="PTHR39190">
    <property type="entry name" value="FLAGELLAR ASSEMBLY FACTOR FLIW"/>
    <property type="match status" value="1"/>
</dbReference>
<evidence type="ECO:0000256" key="5">
    <source>
        <dbReference type="HAMAP-Rule" id="MF_01185"/>
    </source>
</evidence>
<evidence type="ECO:0000313" key="6">
    <source>
        <dbReference type="EMBL" id="PRR82835.1"/>
    </source>
</evidence>
<comment type="subcellular location">
    <subcellularLocation>
        <location evidence="5">Cytoplasm</location>
    </subcellularLocation>
</comment>
<keyword evidence="6" id="KW-0966">Cell projection</keyword>
<keyword evidence="1 5" id="KW-0963">Cytoplasm</keyword>
<dbReference type="SUPFAM" id="SSF141457">
    <property type="entry name" value="BH3618-like"/>
    <property type="match status" value="1"/>
</dbReference>
<protein>
    <recommendedName>
        <fullName evidence="5">Flagellar assembly factor FliW</fullName>
    </recommendedName>
</protein>
<evidence type="ECO:0000313" key="7">
    <source>
        <dbReference type="Proteomes" id="UP000239471"/>
    </source>
</evidence>
<dbReference type="GO" id="GO:0006417">
    <property type="term" value="P:regulation of translation"/>
    <property type="evidence" value="ECO:0007669"/>
    <property type="project" value="UniProtKB-KW"/>
</dbReference>
<evidence type="ECO:0000256" key="1">
    <source>
        <dbReference type="ARBA" id="ARBA00022490"/>
    </source>
</evidence>
<proteinExistence type="inferred from homology"/>
<dbReference type="PANTHER" id="PTHR39190:SF1">
    <property type="entry name" value="FLAGELLAR ASSEMBLY FACTOR FLIW"/>
    <property type="match status" value="1"/>
</dbReference>
<comment type="similarity">
    <text evidence="5">Belongs to the FliW family.</text>
</comment>
<dbReference type="EMBL" id="PVXQ01000012">
    <property type="protein sequence ID" value="PRR82835.1"/>
    <property type="molecule type" value="Genomic_DNA"/>
</dbReference>
<keyword evidence="6" id="KW-0969">Cilium</keyword>
<keyword evidence="7" id="KW-1185">Reference proteome</keyword>
<dbReference type="HAMAP" id="MF_01185">
    <property type="entry name" value="FliW"/>
    <property type="match status" value="1"/>
</dbReference>